<dbReference type="RefSeq" id="WP_087038206.1">
    <property type="nucleotide sequence ID" value="NZ_CP021377.1"/>
</dbReference>
<organism evidence="1 2">
    <name type="scientific">Oceanisphaera profunda</name>
    <dbReference type="NCBI Taxonomy" id="1416627"/>
    <lineage>
        <taxon>Bacteria</taxon>
        <taxon>Pseudomonadati</taxon>
        <taxon>Pseudomonadota</taxon>
        <taxon>Gammaproteobacteria</taxon>
        <taxon>Aeromonadales</taxon>
        <taxon>Aeromonadaceae</taxon>
        <taxon>Oceanisphaera</taxon>
    </lineage>
</organism>
<dbReference type="OrthoDB" id="5900133at2"/>
<dbReference type="Pfam" id="PF11207">
    <property type="entry name" value="DUF2989"/>
    <property type="match status" value="1"/>
</dbReference>
<sequence length="272" mass="31494">MKIKQSILLLAVPFFLAACDRDRIPNICADTPQFCVDLHADSWCKFERTALIRARKQQATLPSAMHDYDLLNKLQTYHNCLDPLLAIEYTRHKERKNDKVEAVYHAKEAINQLAIDTQGSDHPQLLLWHWQHKGSQQAKARFIKLADRAEMQDPELQNALAELLLLRDSDAAEQALHKALSLYHKGDALNPDIIANLLTLYIRQQRYQEAWIWTQVLSKLDYQENIELSRLNTYAQFSVDQQQQLQQDVERILEQLAKGTYSAPSHITKLKV</sequence>
<accession>A0A1Y0D7L9</accession>
<dbReference type="AlphaFoldDB" id="A0A1Y0D7L9"/>
<gene>
    <name evidence="1" type="ORF">CBP31_13635</name>
</gene>
<evidence type="ECO:0008006" key="3">
    <source>
        <dbReference type="Google" id="ProtNLM"/>
    </source>
</evidence>
<evidence type="ECO:0000313" key="2">
    <source>
        <dbReference type="Proteomes" id="UP000243937"/>
    </source>
</evidence>
<dbReference type="PROSITE" id="PS51257">
    <property type="entry name" value="PROKAR_LIPOPROTEIN"/>
    <property type="match status" value="1"/>
</dbReference>
<dbReference type="KEGG" id="opf:CBP31_13635"/>
<dbReference type="Proteomes" id="UP000243937">
    <property type="component" value="Chromosome"/>
</dbReference>
<dbReference type="EMBL" id="CP021377">
    <property type="protein sequence ID" value="ART83540.1"/>
    <property type="molecule type" value="Genomic_DNA"/>
</dbReference>
<reference evidence="1 2" key="1">
    <citation type="journal article" date="2014" name="Int. J. Syst. Evol. Microbiol.">
        <title>Oceanisphaera profunda sp. nov., a marine bacterium isolated from deep-sea sediment, and emended description of the genus Oceanisphaera.</title>
        <authorList>
            <person name="Xu Z."/>
            <person name="Zhang X.Y."/>
            <person name="Su H.N."/>
            <person name="Yu Z.C."/>
            <person name="Liu C."/>
            <person name="Li H."/>
            <person name="Chen X.L."/>
            <person name="Song X.Y."/>
            <person name="Xie B.B."/>
            <person name="Qin Q.L."/>
            <person name="Zhou B.C."/>
            <person name="Shi M."/>
            <person name="Huang Y."/>
            <person name="Zhang Y.Z."/>
        </authorList>
    </citation>
    <scope>NUCLEOTIDE SEQUENCE [LARGE SCALE GENOMIC DNA]</scope>
    <source>
        <strain evidence="1 2">SM1222</strain>
    </source>
</reference>
<protein>
    <recommendedName>
        <fullName evidence="3">DUF2989 domain-containing protein</fullName>
    </recommendedName>
</protein>
<name>A0A1Y0D7L9_9GAMM</name>
<proteinExistence type="predicted"/>
<evidence type="ECO:0000313" key="1">
    <source>
        <dbReference type="EMBL" id="ART83540.1"/>
    </source>
</evidence>
<keyword evidence="2" id="KW-1185">Reference proteome</keyword>
<dbReference type="SUPFAM" id="SSF81901">
    <property type="entry name" value="HCP-like"/>
    <property type="match status" value="1"/>
</dbReference>
<dbReference type="InterPro" id="IPR021372">
    <property type="entry name" value="DUF2989"/>
</dbReference>